<accession>A0A7W7NYX4</accession>
<dbReference type="AlphaFoldDB" id="A0A7W7NYX4"/>
<keyword evidence="2" id="KW-1185">Reference proteome</keyword>
<dbReference type="RefSeq" id="WP_221420121.1">
    <property type="nucleotide sequence ID" value="NZ_JACHLR010000026.1"/>
</dbReference>
<dbReference type="Proteomes" id="UP000555448">
    <property type="component" value="Unassembled WGS sequence"/>
</dbReference>
<evidence type="ECO:0000313" key="1">
    <source>
        <dbReference type="EMBL" id="MBB4860617.1"/>
    </source>
</evidence>
<protein>
    <submittedName>
        <fullName evidence="1">Uncharacterized protein</fullName>
    </submittedName>
</protein>
<proteinExistence type="predicted"/>
<gene>
    <name evidence="1" type="ORF">HNO88_003961</name>
</gene>
<dbReference type="EMBL" id="JACHLR010000026">
    <property type="protein sequence ID" value="MBB4860617.1"/>
    <property type="molecule type" value="Genomic_DNA"/>
</dbReference>
<reference evidence="1 2" key="1">
    <citation type="submission" date="2020-08" db="EMBL/GenBank/DDBJ databases">
        <title>Functional genomics of gut bacteria from endangered species of beetles.</title>
        <authorList>
            <person name="Carlos-Shanley C."/>
        </authorList>
    </citation>
    <scope>NUCLEOTIDE SEQUENCE [LARGE SCALE GENOMIC DNA]</scope>
    <source>
        <strain evidence="1 2">S00245</strain>
    </source>
</reference>
<comment type="caution">
    <text evidence="1">The sequence shown here is derived from an EMBL/GenBank/DDBJ whole genome shotgun (WGS) entry which is preliminary data.</text>
</comment>
<evidence type="ECO:0000313" key="2">
    <source>
        <dbReference type="Proteomes" id="UP000555448"/>
    </source>
</evidence>
<organism evidence="1 2">
    <name type="scientific">Novosphingobium chloroacetimidivorans</name>
    <dbReference type="NCBI Taxonomy" id="1428314"/>
    <lineage>
        <taxon>Bacteria</taxon>
        <taxon>Pseudomonadati</taxon>
        <taxon>Pseudomonadota</taxon>
        <taxon>Alphaproteobacteria</taxon>
        <taxon>Sphingomonadales</taxon>
        <taxon>Sphingomonadaceae</taxon>
        <taxon>Novosphingobium</taxon>
    </lineage>
</organism>
<name>A0A7W7NYX4_9SPHN</name>
<sequence length="149" mass="16803">MAERFVHQVRIGDPEYRKQRIADAVSQCMERLLGGAVCRKLKHQIASILPMRGNGVEADEVDEGGVRRAGDPFADRSRRVSQPIDQVAGLIDLSSVDARCHRHHCLAHALPSRCHYVSDKLFSVHPPLVHEAITRRTRQPMCLRKRPVS</sequence>